<gene>
    <name evidence="1" type="ORF">DPMN_148393</name>
</gene>
<keyword evidence="2" id="KW-1185">Reference proteome</keyword>
<dbReference type="EMBL" id="JAIWYP010000007">
    <property type="protein sequence ID" value="KAH3794855.1"/>
    <property type="molecule type" value="Genomic_DNA"/>
</dbReference>
<dbReference type="Proteomes" id="UP000828390">
    <property type="component" value="Unassembled WGS sequence"/>
</dbReference>
<sequence length="188" mass="21892">MHILLTAYELLSTWSLSALRSMSRYHHYWTKTMASSLLSNFDKECLRNVNARVFTNQMWTDGRRAKTDPKTSHEQSVFTRKTAPPLGGHFHDDWATHVTSRVFTMENAPPGTDCSHVFTIYIWGKKHCTLSAFFSPILTIFKLVRDINKTNILTKFHDDWAKLMTSRVFTRKLPRPLAAIFSTDRNYF</sequence>
<evidence type="ECO:0000313" key="2">
    <source>
        <dbReference type="Proteomes" id="UP000828390"/>
    </source>
</evidence>
<protein>
    <submittedName>
        <fullName evidence="1">Uncharacterized protein</fullName>
    </submittedName>
</protein>
<comment type="caution">
    <text evidence="1">The sequence shown here is derived from an EMBL/GenBank/DDBJ whole genome shotgun (WGS) entry which is preliminary data.</text>
</comment>
<accession>A0A9D4J1H3</accession>
<evidence type="ECO:0000313" key="1">
    <source>
        <dbReference type="EMBL" id="KAH3794855.1"/>
    </source>
</evidence>
<proteinExistence type="predicted"/>
<organism evidence="1 2">
    <name type="scientific">Dreissena polymorpha</name>
    <name type="common">Zebra mussel</name>
    <name type="synonym">Mytilus polymorpha</name>
    <dbReference type="NCBI Taxonomy" id="45954"/>
    <lineage>
        <taxon>Eukaryota</taxon>
        <taxon>Metazoa</taxon>
        <taxon>Spiralia</taxon>
        <taxon>Lophotrochozoa</taxon>
        <taxon>Mollusca</taxon>
        <taxon>Bivalvia</taxon>
        <taxon>Autobranchia</taxon>
        <taxon>Heteroconchia</taxon>
        <taxon>Euheterodonta</taxon>
        <taxon>Imparidentia</taxon>
        <taxon>Neoheterodontei</taxon>
        <taxon>Myida</taxon>
        <taxon>Dreissenoidea</taxon>
        <taxon>Dreissenidae</taxon>
        <taxon>Dreissena</taxon>
    </lineage>
</organism>
<reference evidence="1" key="2">
    <citation type="submission" date="2020-11" db="EMBL/GenBank/DDBJ databases">
        <authorList>
            <person name="McCartney M.A."/>
            <person name="Auch B."/>
            <person name="Kono T."/>
            <person name="Mallez S."/>
            <person name="Becker A."/>
            <person name="Gohl D.M."/>
            <person name="Silverstein K.A.T."/>
            <person name="Koren S."/>
            <person name="Bechman K.B."/>
            <person name="Herman A."/>
            <person name="Abrahante J.E."/>
            <person name="Garbe J."/>
        </authorList>
    </citation>
    <scope>NUCLEOTIDE SEQUENCE</scope>
    <source>
        <strain evidence="1">Duluth1</strain>
        <tissue evidence="1">Whole animal</tissue>
    </source>
</reference>
<reference evidence="1" key="1">
    <citation type="journal article" date="2019" name="bioRxiv">
        <title>The Genome of the Zebra Mussel, Dreissena polymorpha: A Resource for Invasive Species Research.</title>
        <authorList>
            <person name="McCartney M.A."/>
            <person name="Auch B."/>
            <person name="Kono T."/>
            <person name="Mallez S."/>
            <person name="Zhang Y."/>
            <person name="Obille A."/>
            <person name="Becker A."/>
            <person name="Abrahante J.E."/>
            <person name="Garbe J."/>
            <person name="Badalamenti J.P."/>
            <person name="Herman A."/>
            <person name="Mangelson H."/>
            <person name="Liachko I."/>
            <person name="Sullivan S."/>
            <person name="Sone E.D."/>
            <person name="Koren S."/>
            <person name="Silverstein K.A.T."/>
            <person name="Beckman K.B."/>
            <person name="Gohl D.M."/>
        </authorList>
    </citation>
    <scope>NUCLEOTIDE SEQUENCE</scope>
    <source>
        <strain evidence="1">Duluth1</strain>
        <tissue evidence="1">Whole animal</tissue>
    </source>
</reference>
<dbReference type="AlphaFoldDB" id="A0A9D4J1H3"/>
<name>A0A9D4J1H3_DREPO</name>